<dbReference type="EMBL" id="JACCCO010000001">
    <property type="protein sequence ID" value="NYF41095.1"/>
    <property type="molecule type" value="Genomic_DNA"/>
</dbReference>
<name>A0A852V573_9ACTN</name>
<protein>
    <submittedName>
        <fullName evidence="1">Vacuolar-type H+-ATPase subunit E/Vma4</fullName>
    </submittedName>
</protein>
<gene>
    <name evidence="1" type="ORF">HDA43_003254</name>
</gene>
<accession>A0A852V573</accession>
<keyword evidence="2" id="KW-1185">Reference proteome</keyword>
<organism evidence="1 2">
    <name type="scientific">Streptosporangium sandarakinum</name>
    <dbReference type="NCBI Taxonomy" id="1260955"/>
    <lineage>
        <taxon>Bacteria</taxon>
        <taxon>Bacillati</taxon>
        <taxon>Actinomycetota</taxon>
        <taxon>Actinomycetes</taxon>
        <taxon>Streptosporangiales</taxon>
        <taxon>Streptosporangiaceae</taxon>
        <taxon>Streptosporangium</taxon>
    </lineage>
</organism>
<reference evidence="1 2" key="1">
    <citation type="submission" date="2020-07" db="EMBL/GenBank/DDBJ databases">
        <title>Sequencing the genomes of 1000 actinobacteria strains.</title>
        <authorList>
            <person name="Klenk H.-P."/>
        </authorList>
    </citation>
    <scope>NUCLEOTIDE SEQUENCE [LARGE SCALE GENOMIC DNA]</scope>
    <source>
        <strain evidence="1 2">DSM 45763</strain>
    </source>
</reference>
<evidence type="ECO:0000313" key="2">
    <source>
        <dbReference type="Proteomes" id="UP000576393"/>
    </source>
</evidence>
<dbReference type="RefSeq" id="WP_179821597.1">
    <property type="nucleotide sequence ID" value="NZ_JACCCO010000001.1"/>
</dbReference>
<sequence length="170" mass="18126">MTAIREALEPVAAALVRRARLDADAMIAAAGRDAERTLAEARRAVRHAVEEAGERGAAEGRAQARVARIRAGRRARAVELAARREVLAEMRERAVAAVTALRDDPCYPRLVERLTELARASGGADLTVREHPEGGIVAEGRGRRVDCSLPALAGRAVDALGAEAARLWAP</sequence>
<dbReference type="Proteomes" id="UP000576393">
    <property type="component" value="Unassembled WGS sequence"/>
</dbReference>
<proteinExistence type="predicted"/>
<dbReference type="AlphaFoldDB" id="A0A852V573"/>
<evidence type="ECO:0000313" key="1">
    <source>
        <dbReference type="EMBL" id="NYF41095.1"/>
    </source>
</evidence>
<comment type="caution">
    <text evidence="1">The sequence shown here is derived from an EMBL/GenBank/DDBJ whole genome shotgun (WGS) entry which is preliminary data.</text>
</comment>